<evidence type="ECO:0000256" key="2">
    <source>
        <dbReference type="ARBA" id="ARBA00022738"/>
    </source>
</evidence>
<dbReference type="PANTHER" id="PTHR12697:SF5">
    <property type="entry name" value="DEOXYHYPUSINE HYDROXYLASE"/>
    <property type="match status" value="1"/>
</dbReference>
<organism evidence="4">
    <name type="scientific">Planktothricoides sp. SpSt-374</name>
    <dbReference type="NCBI Taxonomy" id="2282167"/>
    <lineage>
        <taxon>Bacteria</taxon>
        <taxon>Bacillati</taxon>
        <taxon>Cyanobacteriota</taxon>
        <taxon>Cyanophyceae</taxon>
        <taxon>Oscillatoriophycideae</taxon>
        <taxon>Oscillatoriales</taxon>
        <taxon>Oscillatoriaceae</taxon>
        <taxon>Planktothricoides</taxon>
    </lineage>
</organism>
<dbReference type="EMBL" id="DSPX01000032">
    <property type="protein sequence ID" value="HGF99714.1"/>
    <property type="molecule type" value="Genomic_DNA"/>
</dbReference>
<comment type="function">
    <text evidence="3">Catalyzes the hydroxylation of the N(6)-(4-aminobutyl)-L-lysine intermediate produced by deoxyhypusine synthase/DHPS on a critical lysine of the eukaryotic translation initiation factor 5A/eIF-5A. This is the second step of the post-translational modification of that lysine into an unusual amino acid residue named hypusine. Hypusination is unique to mature eIF-5A factor and is essential for its function.</text>
</comment>
<dbReference type="AlphaFoldDB" id="A0A7C3VQP9"/>
<evidence type="ECO:0000256" key="1">
    <source>
        <dbReference type="ARBA" id="ARBA00022549"/>
    </source>
</evidence>
<dbReference type="GO" id="GO:0030089">
    <property type="term" value="C:phycobilisome"/>
    <property type="evidence" value="ECO:0007669"/>
    <property type="project" value="UniProtKB-KW"/>
</dbReference>
<dbReference type="SMART" id="SM00567">
    <property type="entry name" value="EZ_HEAT"/>
    <property type="match status" value="18"/>
</dbReference>
<dbReference type="InterPro" id="IPR011989">
    <property type="entry name" value="ARM-like"/>
</dbReference>
<dbReference type="PROSITE" id="PS50176">
    <property type="entry name" value="ARM_REPEAT"/>
    <property type="match status" value="1"/>
</dbReference>
<reference evidence="4" key="1">
    <citation type="journal article" date="2020" name="mSystems">
        <title>Genome- and Community-Level Interaction Insights into Carbon Utilization and Element Cycling Functions of Hydrothermarchaeota in Hydrothermal Sediment.</title>
        <authorList>
            <person name="Zhou Z."/>
            <person name="Liu Y."/>
            <person name="Xu W."/>
            <person name="Pan J."/>
            <person name="Luo Z.H."/>
            <person name="Li M."/>
        </authorList>
    </citation>
    <scope>NUCLEOTIDE SEQUENCE [LARGE SCALE GENOMIC DNA]</scope>
    <source>
        <strain evidence="4">SpSt-374</strain>
    </source>
</reference>
<dbReference type="Gene3D" id="1.25.10.10">
    <property type="entry name" value="Leucine-rich Repeat Variant"/>
    <property type="match status" value="7"/>
</dbReference>
<sequence length="1077" mass="114801">MPSNQLKGNFTLDDLFIVQSWDSWLERVTGITSELACGSSVRDLIPDLAHRGWLRVLAQFLSNQEVGFIAVERQYLPESSDTITSTIHVGYPQFLRLLEALPTEALGSGLILCPPTNPASKFAQMQQRVTIAPIEEISDVPLRKNPGLQVTIEDITPELESLAPPSAPIRESELAALLASDDEVTRLRGVQALVRGWGIAEAADSAGEPGSNAPNREMDSLSSLLVTALGDESWRVRQAAVDGLARHSGKSLIPTLVRLIREQHEDLSVLNSTLSVLALGNLDPVAPLSALLRDEKDPNLRIYVAQVLGELHNPQAIPVLMEVLDDEDVNLRYHAIEALGNLRAVESVEALASIAESRDFFLAFPALAALMRIGEPTVAPRLVPLMQDELLCEPAAGALGLLGDKDVVKPLAGLLNLPDAPAAGIARALATLYNRYEQVYGEGMQIALEASAAISQAAHNNLVGALPTANSEELGALVLVLSWLEGDAIERALVGLLDSGTVGEMAASALVRYGSRATDLLIAQLNPDNLEASRRAVIALGRIGDPKAVPSLTMMLRRSSGLYEVESGRVAQEPGGEMPPSKAAMQTEEAKRLAGIADRVAKVPHSPELAIACAEALAKIGVREASTIQSRQAMDALMELLGNEDAGVRQGAIAALDSLGHPEMPAYLIGGLATAAGEAAPSLLKHPNPYVRESAVKIAGYFGFPECVPYLLEACSDPEERVRRAAIEILPYLEMDRQVLPLLAAALSRDQPNVRAAAARALEMLEIEDAYHSLLKALGDGDVWVRYYAVRSLGRMGRKGALPFLSQLVQDAQEAPQVRVAAVKALGNLDGVEAVKILEALLFEPDAATVASGDAIRVETEPDLVLAAIAALGQIQSPEALPPLLRLLQSPEPQRRVDALRALGETGSQGVAEAIYAIAVSDYDPQVVRSAIYALAHLAAAVPTQEAWAAGAEAMLALIELMGDPRLAETCITALTGADALNRITSDEQIKWLATGLNHELPAVRRAVVEVLTRLKKPAASEKVITALGDSDPGVRLAAVRSLGHLGNRDCLGTVADLARYDSDPAVRRAAQKILLM</sequence>
<dbReference type="Pfam" id="PF13646">
    <property type="entry name" value="HEAT_2"/>
    <property type="match status" value="7"/>
</dbReference>
<dbReference type="InterPro" id="IPR000225">
    <property type="entry name" value="Armadillo"/>
</dbReference>
<gene>
    <name evidence="4" type="ORF">ENR15_03350</name>
</gene>
<proteinExistence type="predicted"/>
<name>A0A7C3VQP9_9CYAN</name>
<evidence type="ECO:0000256" key="3">
    <source>
        <dbReference type="ARBA" id="ARBA00045876"/>
    </source>
</evidence>
<comment type="caution">
    <text evidence="4">The sequence shown here is derived from an EMBL/GenBank/DDBJ whole genome shotgun (WGS) entry which is preliminary data.</text>
</comment>
<dbReference type="PROSITE" id="PS50077">
    <property type="entry name" value="HEAT_REPEAT"/>
    <property type="match status" value="2"/>
</dbReference>
<dbReference type="InterPro" id="IPR016024">
    <property type="entry name" value="ARM-type_fold"/>
</dbReference>
<dbReference type="InterPro" id="IPR004155">
    <property type="entry name" value="PBS_lyase_HEAT"/>
</dbReference>
<protein>
    <submittedName>
        <fullName evidence="4">HEAT repeat domain-containing protein</fullName>
    </submittedName>
</protein>
<keyword evidence="1" id="KW-0042">Antenna complex</keyword>
<dbReference type="GO" id="GO:0016491">
    <property type="term" value="F:oxidoreductase activity"/>
    <property type="evidence" value="ECO:0007669"/>
    <property type="project" value="TreeGrafter"/>
</dbReference>
<dbReference type="InterPro" id="IPR021133">
    <property type="entry name" value="HEAT_type_2"/>
</dbReference>
<dbReference type="PANTHER" id="PTHR12697">
    <property type="entry name" value="PBS LYASE HEAT-LIKE PROTEIN"/>
    <property type="match status" value="1"/>
</dbReference>
<dbReference type="SUPFAM" id="SSF48371">
    <property type="entry name" value="ARM repeat"/>
    <property type="match status" value="3"/>
</dbReference>
<evidence type="ECO:0000313" key="4">
    <source>
        <dbReference type="EMBL" id="HGF99714.1"/>
    </source>
</evidence>
<accession>A0A7C3VQP9</accession>
<keyword evidence="2" id="KW-0605">Phycobilisome</keyword>